<dbReference type="InterPro" id="IPR029751">
    <property type="entry name" value="Ribosomal_L25_dom"/>
</dbReference>
<dbReference type="Gene3D" id="2.40.240.10">
    <property type="entry name" value="Ribosomal Protein L25, Chain P"/>
    <property type="match status" value="1"/>
</dbReference>
<dbReference type="PANTHER" id="PTHR33284:SF1">
    <property type="entry name" value="RIBOSOMAL PROTEIN L25_GLN-TRNA SYNTHETASE, ANTI-CODON-BINDING DOMAIN-CONTAINING PROTEIN"/>
    <property type="match status" value="1"/>
</dbReference>
<dbReference type="PANTHER" id="PTHR33284">
    <property type="entry name" value="RIBOSOMAL PROTEIN L25/GLN-TRNA SYNTHETASE, ANTI-CODON-BINDING DOMAIN-CONTAINING PROTEIN"/>
    <property type="match status" value="1"/>
</dbReference>
<dbReference type="EMBL" id="MDTU01000001">
    <property type="protein sequence ID" value="ODN43579.1"/>
    <property type="molecule type" value="Genomic_DNA"/>
</dbReference>
<evidence type="ECO:0000313" key="9">
    <source>
        <dbReference type="EMBL" id="ODN43579.1"/>
    </source>
</evidence>
<dbReference type="SUPFAM" id="SSF50715">
    <property type="entry name" value="Ribosomal protein L25-like"/>
    <property type="match status" value="1"/>
</dbReference>
<dbReference type="CDD" id="cd00495">
    <property type="entry name" value="Ribosomal_L25_TL5_CTC"/>
    <property type="match status" value="1"/>
</dbReference>
<dbReference type="InterPro" id="IPR037121">
    <property type="entry name" value="Ribosomal_bL25_C"/>
</dbReference>
<proteinExistence type="inferred from homology"/>
<dbReference type="InterPro" id="IPR020930">
    <property type="entry name" value="Ribosomal_uL5_bac-type"/>
</dbReference>
<sequence>MSQPIELPAVARQDKGKGASRRLRRIADQVPAIIYGGSKDPMSIAISHNLILQVEEHEHFYTQILTLDVDGKKEKVILKDMQRHPYKPKVTHLDFQRVDAKSKLHMSIPLHYTNEEVAVKLGGHVEHYASEVEITCLPSDLPEFIEVDMAKVELGQTLHLSDINVPKGVTLSALVQGDDHDHAIAAIKANKVVSDDDATDTPAASDEGTAEE</sequence>
<dbReference type="InterPro" id="IPR011035">
    <property type="entry name" value="Ribosomal_bL25/Gln-tRNA_synth"/>
</dbReference>
<evidence type="ECO:0000256" key="3">
    <source>
        <dbReference type="ARBA" id="ARBA00022980"/>
    </source>
</evidence>
<dbReference type="NCBIfam" id="NF004612">
    <property type="entry name" value="PRK05943.1"/>
    <property type="match status" value="1"/>
</dbReference>
<comment type="caution">
    <text evidence="9">The sequence shown here is derived from an EMBL/GenBank/DDBJ whole genome shotgun (WGS) entry which is preliminary data.</text>
</comment>
<name>A0ABX3A3Z2_9GAMM</name>
<evidence type="ECO:0000256" key="2">
    <source>
        <dbReference type="ARBA" id="ARBA00022884"/>
    </source>
</evidence>
<dbReference type="GO" id="GO:0005840">
    <property type="term" value="C:ribosome"/>
    <property type="evidence" value="ECO:0007669"/>
    <property type="project" value="UniProtKB-KW"/>
</dbReference>
<dbReference type="HAMAP" id="MF_01334">
    <property type="entry name" value="Ribosomal_bL25_CTC"/>
    <property type="match status" value="1"/>
</dbReference>
<reference evidence="9 10" key="1">
    <citation type="submission" date="2016-08" db="EMBL/GenBank/DDBJ databases">
        <title>Draft genome sequence of Candidatus Piscirickettsia litoralis, from seawater.</title>
        <authorList>
            <person name="Wan X."/>
            <person name="Lee A.J."/>
            <person name="Hou S."/>
            <person name="Donachie S.P."/>
        </authorList>
    </citation>
    <scope>NUCLEOTIDE SEQUENCE [LARGE SCALE GENOMIC DNA]</scope>
    <source>
        <strain evidence="9 10">Y2</strain>
    </source>
</reference>
<comment type="similarity">
    <text evidence="5">Belongs to the bacterial ribosomal protein bL25 family. CTC subfamily.</text>
</comment>
<evidence type="ECO:0000313" key="10">
    <source>
        <dbReference type="Proteomes" id="UP000094329"/>
    </source>
</evidence>
<keyword evidence="2 5" id="KW-0694">RNA-binding</keyword>
<dbReference type="InterPro" id="IPR020055">
    <property type="entry name" value="Ribosomal_bL25_short"/>
</dbReference>
<evidence type="ECO:0000256" key="5">
    <source>
        <dbReference type="HAMAP-Rule" id="MF_01334"/>
    </source>
</evidence>
<comment type="subunit">
    <text evidence="5">Part of the 50S ribosomal subunit; part of the 5S rRNA/L5/L18/L25 subcomplex. Contacts the 5S rRNA. Binds to the 5S rRNA independently of L5 and L18.</text>
</comment>
<feature type="domain" description="Large ribosomal subunit protein bL25 L25" evidence="7">
    <location>
        <begin position="8"/>
        <end position="95"/>
    </location>
</feature>
<keyword evidence="10" id="KW-1185">Reference proteome</keyword>
<keyword evidence="3 5" id="KW-0689">Ribosomal protein</keyword>
<dbReference type="InterPro" id="IPR001021">
    <property type="entry name" value="Ribosomal_bL25_long"/>
</dbReference>
<dbReference type="InterPro" id="IPR020056">
    <property type="entry name" value="Rbsml_bL25/Gln-tRNA_synth_N"/>
</dbReference>
<dbReference type="RefSeq" id="WP_069313377.1">
    <property type="nucleotide sequence ID" value="NZ_MDTU01000001.1"/>
</dbReference>
<dbReference type="Proteomes" id="UP000094329">
    <property type="component" value="Unassembled WGS sequence"/>
</dbReference>
<dbReference type="InterPro" id="IPR020057">
    <property type="entry name" value="Ribosomal_bL25_b-dom"/>
</dbReference>
<dbReference type="NCBIfam" id="TIGR00731">
    <property type="entry name" value="bL25_bact_ctc"/>
    <property type="match status" value="1"/>
</dbReference>
<gene>
    <name evidence="5" type="primary">rplY</name>
    <name evidence="5" type="synonym">ctc</name>
    <name evidence="9" type="ORF">BGC07_12475</name>
</gene>
<keyword evidence="4 5" id="KW-0687">Ribonucleoprotein</keyword>
<dbReference type="Gene3D" id="2.170.120.20">
    <property type="entry name" value="Ribosomal protein L25, beta domain"/>
    <property type="match status" value="1"/>
</dbReference>
<dbReference type="Pfam" id="PF01386">
    <property type="entry name" value="Ribosomal_L25p"/>
    <property type="match status" value="1"/>
</dbReference>
<organism evidence="9 10">
    <name type="scientific">Piscirickettsia litoralis</name>
    <dbReference type="NCBI Taxonomy" id="1891921"/>
    <lineage>
        <taxon>Bacteria</taxon>
        <taxon>Pseudomonadati</taxon>
        <taxon>Pseudomonadota</taxon>
        <taxon>Gammaproteobacteria</taxon>
        <taxon>Thiotrichales</taxon>
        <taxon>Piscirickettsiaceae</taxon>
        <taxon>Piscirickettsia</taxon>
    </lineage>
</organism>
<evidence type="ECO:0000256" key="4">
    <source>
        <dbReference type="ARBA" id="ARBA00023274"/>
    </source>
</evidence>
<feature type="region of interest" description="Disordered" evidence="6">
    <location>
        <begin position="1"/>
        <end position="22"/>
    </location>
</feature>
<comment type="function">
    <text evidence="5">This is one of the proteins that binds to the 5S RNA in the ribosome where it forms part of the central protuberance.</text>
</comment>
<evidence type="ECO:0000259" key="8">
    <source>
        <dbReference type="Pfam" id="PF14693"/>
    </source>
</evidence>
<dbReference type="HAMAP" id="MF_01336">
    <property type="entry name" value="Ribosomal_bL25"/>
    <property type="match status" value="1"/>
</dbReference>
<evidence type="ECO:0000256" key="1">
    <source>
        <dbReference type="ARBA" id="ARBA00022730"/>
    </source>
</evidence>
<accession>A0ABX3A3Z2</accession>
<evidence type="ECO:0000256" key="6">
    <source>
        <dbReference type="SAM" id="MobiDB-lite"/>
    </source>
</evidence>
<dbReference type="NCBIfam" id="NF004130">
    <property type="entry name" value="PRK05618.1-5"/>
    <property type="match status" value="1"/>
</dbReference>
<protein>
    <recommendedName>
        <fullName evidence="5">Large ribosomal subunit protein bL25</fullName>
    </recommendedName>
    <alternativeName>
        <fullName evidence="5">General stress protein CTC</fullName>
    </alternativeName>
</protein>
<feature type="domain" description="Large ribosomal subunit protein bL25 beta" evidence="8">
    <location>
        <begin position="103"/>
        <end position="190"/>
    </location>
</feature>
<dbReference type="NCBIfam" id="NF004128">
    <property type="entry name" value="PRK05618.1-2"/>
    <property type="match status" value="1"/>
</dbReference>
<dbReference type="Pfam" id="PF14693">
    <property type="entry name" value="Ribosomal_TL5_C"/>
    <property type="match status" value="1"/>
</dbReference>
<evidence type="ECO:0000259" key="7">
    <source>
        <dbReference type="Pfam" id="PF01386"/>
    </source>
</evidence>
<keyword evidence="1 5" id="KW-0699">rRNA-binding</keyword>